<gene>
    <name evidence="1" type="ORF">CR203_13065</name>
</gene>
<accession>A0A3A9KGP5</accession>
<sequence>MKPIQMKREIEAHLTDENWVISFDREQSTLRVVDKRVDKGVTIQLSNLTEKFESDKEKTLTETVHSIKEGLRLLTAKVQIAGNEKNIFPVVRSTSFPTELEDGRKLVFTEHTAETKIFYAVDQGASYSLIDEGMLEDAVKTVKEIKETGMFNLRSLNNPMKEDNVAGNTFYFIRTDDGYDASRIMNETLLKEMNDKVLGELAIAVPHHDVLIFADIRNETGYDILGQMTFQFFSEGRVPLTALPFMYKDGELEPIFILARKKPKET</sequence>
<dbReference type="AlphaFoldDB" id="A0A3A9KGP5"/>
<comment type="caution">
    <text evidence="1">The sequence shown here is derived from an EMBL/GenBank/DDBJ whole genome shotgun (WGS) entry which is preliminary data.</text>
</comment>
<dbReference type="NCBIfam" id="NF010189">
    <property type="entry name" value="PRK13668.1"/>
    <property type="match status" value="1"/>
</dbReference>
<dbReference type="InterPro" id="IPR010838">
    <property type="entry name" value="DUF1444"/>
</dbReference>
<dbReference type="OrthoDB" id="154553at2"/>
<protein>
    <submittedName>
        <fullName evidence="1">DUF1444 domain-containing protein</fullName>
    </submittedName>
</protein>
<organism evidence="1 2">
    <name type="scientific">Salipaludibacillus neizhouensis</name>
    <dbReference type="NCBI Taxonomy" id="885475"/>
    <lineage>
        <taxon>Bacteria</taxon>
        <taxon>Bacillati</taxon>
        <taxon>Bacillota</taxon>
        <taxon>Bacilli</taxon>
        <taxon>Bacillales</taxon>
        <taxon>Bacillaceae</taxon>
    </lineage>
</organism>
<evidence type="ECO:0000313" key="2">
    <source>
        <dbReference type="Proteomes" id="UP000281498"/>
    </source>
</evidence>
<name>A0A3A9KGP5_9BACI</name>
<dbReference type="EMBL" id="PDOE01000005">
    <property type="protein sequence ID" value="RKL66765.1"/>
    <property type="molecule type" value="Genomic_DNA"/>
</dbReference>
<evidence type="ECO:0000313" key="1">
    <source>
        <dbReference type="EMBL" id="RKL66765.1"/>
    </source>
</evidence>
<proteinExistence type="predicted"/>
<dbReference type="Pfam" id="PF07285">
    <property type="entry name" value="DUF1444"/>
    <property type="match status" value="1"/>
</dbReference>
<dbReference type="PIRSF" id="PIRSF012562">
    <property type="entry name" value="UCP012562"/>
    <property type="match status" value="1"/>
</dbReference>
<dbReference type="RefSeq" id="WP_110934815.1">
    <property type="nucleotide sequence ID" value="NZ_KZ614146.1"/>
</dbReference>
<dbReference type="Proteomes" id="UP000281498">
    <property type="component" value="Unassembled WGS sequence"/>
</dbReference>
<reference evidence="1 2" key="1">
    <citation type="submission" date="2017-10" db="EMBL/GenBank/DDBJ databases">
        <title>Bacillus sp. nov., a halophilic bacterium isolated from a Keqin Lake.</title>
        <authorList>
            <person name="Wang H."/>
        </authorList>
    </citation>
    <scope>NUCLEOTIDE SEQUENCE [LARGE SCALE GENOMIC DNA]</scope>
    <source>
        <strain evidence="1 2">KCTC 13187</strain>
    </source>
</reference>
<keyword evidence="2" id="KW-1185">Reference proteome</keyword>